<name>A0A3R6FXU3_9BACT</name>
<proteinExistence type="predicted"/>
<dbReference type="EMBL" id="QRNB01000005">
    <property type="protein sequence ID" value="RHK12506.1"/>
    <property type="molecule type" value="Genomic_DNA"/>
</dbReference>
<reference evidence="1 2" key="1">
    <citation type="submission" date="2018-08" db="EMBL/GenBank/DDBJ databases">
        <title>A genome reference for cultivated species of the human gut microbiota.</title>
        <authorList>
            <person name="Zou Y."/>
            <person name="Xue W."/>
            <person name="Luo G."/>
        </authorList>
    </citation>
    <scope>NUCLEOTIDE SEQUENCE [LARGE SCALE GENOMIC DNA]</scope>
    <source>
        <strain evidence="1 2">AF46-2NS</strain>
    </source>
</reference>
<organism evidence="1 2">
    <name type="scientific">Segatella copri</name>
    <dbReference type="NCBI Taxonomy" id="165179"/>
    <lineage>
        <taxon>Bacteria</taxon>
        <taxon>Pseudomonadati</taxon>
        <taxon>Bacteroidota</taxon>
        <taxon>Bacteroidia</taxon>
        <taxon>Bacteroidales</taxon>
        <taxon>Prevotellaceae</taxon>
        <taxon>Segatella</taxon>
    </lineage>
</organism>
<evidence type="ECO:0000313" key="1">
    <source>
        <dbReference type="EMBL" id="RHK12506.1"/>
    </source>
</evidence>
<comment type="caution">
    <text evidence="1">The sequence shown here is derived from an EMBL/GenBank/DDBJ whole genome shotgun (WGS) entry which is preliminary data.</text>
</comment>
<evidence type="ECO:0000313" key="2">
    <source>
        <dbReference type="Proteomes" id="UP000286211"/>
    </source>
</evidence>
<protein>
    <recommendedName>
        <fullName evidence="3">DUF3987 domain-containing protein</fullName>
    </recommendedName>
</protein>
<dbReference type="Proteomes" id="UP000286211">
    <property type="component" value="Unassembled WGS sequence"/>
</dbReference>
<evidence type="ECO:0008006" key="3">
    <source>
        <dbReference type="Google" id="ProtNLM"/>
    </source>
</evidence>
<accession>A0A3R6FXU3</accession>
<gene>
    <name evidence="1" type="ORF">DW079_01870</name>
</gene>
<sequence length="432" mass="48806">MVNFNLKNAENLLAAKASTQPLNDFPVDQLPLGLRDSLSGVAPEARVPALFSALPIAAAYADGVKAKYCDGSETPMALMSIIIGEQASGKGVCRRIEGIWAKKMDKDDEYPRELEGWYQQNKNKRGTVDPQPCIRHIGDTISKAALMRRQLCANGHTMYMFSEELGSMKSVWKTFGDYFRKAFDQSEVGQDYITATSGVTHAQLNFTGCCTQNIFQKFFTEDNIEDGSSSRMMLAKMPDTSFAPLSQHHGYTEEEQDNILKAVNLLERSHGVMELPRMCEEFCQWLEAKRLLALANADRVMDVYRRRSAVIGFRCGVIFHILEQTEEETDACIRFAKSVADYVLAMQMEMFGLRLDKQQQDNEAIPVYKSRNTLLFAQLPEQFTLFDASRERGDGASRETIRKMISRWTKRGLCKKLKGGDTEIWQKLTISA</sequence>
<dbReference type="AlphaFoldDB" id="A0A3R6FXU3"/>